<dbReference type="CDD" id="cd07067">
    <property type="entry name" value="HP_PGM_like"/>
    <property type="match status" value="1"/>
</dbReference>
<dbReference type="SMART" id="SM00855">
    <property type="entry name" value="PGAM"/>
    <property type="match status" value="1"/>
</dbReference>
<dbReference type="EMBL" id="JAULRT010000062">
    <property type="protein sequence ID" value="MDO3384131.1"/>
    <property type="molecule type" value="Genomic_DNA"/>
</dbReference>
<dbReference type="Proteomes" id="UP001168380">
    <property type="component" value="Unassembled WGS sequence"/>
</dbReference>
<dbReference type="RefSeq" id="WP_302715426.1">
    <property type="nucleotide sequence ID" value="NZ_JAULRT010000062.1"/>
</dbReference>
<reference evidence="1" key="1">
    <citation type="submission" date="2023-07" db="EMBL/GenBank/DDBJ databases">
        <title>Gilvimarinus algae sp. nov., isolated from the surface of Kelp.</title>
        <authorList>
            <person name="Sun Y.Y."/>
            <person name="Gong Y."/>
            <person name="Du Z.J."/>
        </authorList>
    </citation>
    <scope>NUCLEOTIDE SEQUENCE</scope>
    <source>
        <strain evidence="1">SDUM040014</strain>
    </source>
</reference>
<organism evidence="1 2">
    <name type="scientific">Gilvimarinus algae</name>
    <dbReference type="NCBI Taxonomy" id="3058037"/>
    <lineage>
        <taxon>Bacteria</taxon>
        <taxon>Pseudomonadati</taxon>
        <taxon>Pseudomonadota</taxon>
        <taxon>Gammaproteobacteria</taxon>
        <taxon>Cellvibrionales</taxon>
        <taxon>Cellvibrionaceae</taxon>
        <taxon>Gilvimarinus</taxon>
    </lineage>
</organism>
<dbReference type="InterPro" id="IPR013078">
    <property type="entry name" value="His_Pase_superF_clade-1"/>
</dbReference>
<comment type="caution">
    <text evidence="1">The sequence shown here is derived from an EMBL/GenBank/DDBJ whole genome shotgun (WGS) entry which is preliminary data.</text>
</comment>
<name>A0ABT8TNA1_9GAMM</name>
<protein>
    <submittedName>
        <fullName evidence="1">Histidine phosphatase family protein</fullName>
    </submittedName>
</protein>
<evidence type="ECO:0000313" key="1">
    <source>
        <dbReference type="EMBL" id="MDO3384131.1"/>
    </source>
</evidence>
<evidence type="ECO:0000313" key="2">
    <source>
        <dbReference type="Proteomes" id="UP001168380"/>
    </source>
</evidence>
<dbReference type="Gene3D" id="3.40.50.1240">
    <property type="entry name" value="Phosphoglycerate mutase-like"/>
    <property type="match status" value="1"/>
</dbReference>
<dbReference type="Pfam" id="PF00300">
    <property type="entry name" value="His_Phos_1"/>
    <property type="match status" value="1"/>
</dbReference>
<gene>
    <name evidence="1" type="ORF">QWI16_18275</name>
</gene>
<accession>A0ABT8TNA1</accession>
<sequence length="151" mass="16405">MKLFVLRHGRAEPHRTDDASRALLDSGRADVRAIVSRQAPLMGRPLIWSSPYVRARQTAEIAADVLGLRGHTIFTTENLVPEARLSALVEEIYRADVPSLLLASHQPLVSALLDHLCGPSEAHAMETSALACVSLDVVAADLGRLEWLLAP</sequence>
<proteinExistence type="predicted"/>
<keyword evidence="2" id="KW-1185">Reference proteome</keyword>
<dbReference type="InterPro" id="IPR029033">
    <property type="entry name" value="His_PPase_superfam"/>
</dbReference>
<dbReference type="SUPFAM" id="SSF53254">
    <property type="entry name" value="Phosphoglycerate mutase-like"/>
    <property type="match status" value="1"/>
</dbReference>